<evidence type="ECO:0000313" key="3">
    <source>
        <dbReference type="Proteomes" id="UP000001868"/>
    </source>
</evidence>
<dbReference type="PANTHER" id="PTHR40590">
    <property type="entry name" value="CYTOPLASMIC PROTEIN-RELATED"/>
    <property type="match status" value="1"/>
</dbReference>
<dbReference type="Proteomes" id="UP000001868">
    <property type="component" value="Chromosome"/>
</dbReference>
<sequence>MRRLVLALLACAGLAGPAAARPPVWVVKDADSEMVLFGSVHVLPPGLDWNPPALSRALARADDLWFELPAGPGADQESARLAGEKGVLPPDRSLFRILPPDDVARLVGVAEAYGVDKTVLDRLEPWLAELALAGAAYRRAGAGVANGVEAAVEAAAPPAAERRAFETPAQQLAVFDEAPLEAQIASLRVTMTEMEDDPAAFETLVRAWADGDLGVLERKALRPLRQASPLLFRRLVDERNARWAAMLDARLKGAGRTVVVVGMGHLIGEGGLPGRLRALGYSVEGP</sequence>
<feature type="signal peptide" evidence="1">
    <location>
        <begin position="1"/>
        <end position="20"/>
    </location>
</feature>
<dbReference type="CDD" id="cd14789">
    <property type="entry name" value="Tiki"/>
    <property type="match status" value="1"/>
</dbReference>
<organism evidence="2 3">
    <name type="scientific">Phenylobacterium zucineum (strain HLK1)</name>
    <dbReference type="NCBI Taxonomy" id="450851"/>
    <lineage>
        <taxon>Bacteria</taxon>
        <taxon>Pseudomonadati</taxon>
        <taxon>Pseudomonadota</taxon>
        <taxon>Alphaproteobacteria</taxon>
        <taxon>Caulobacterales</taxon>
        <taxon>Caulobacteraceae</taxon>
        <taxon>Phenylobacterium</taxon>
    </lineage>
</organism>
<feature type="chain" id="PRO_5002822480" description="TraB/GumN family protein" evidence="1">
    <location>
        <begin position="21"/>
        <end position="286"/>
    </location>
</feature>
<dbReference type="eggNOG" id="COG3735">
    <property type="taxonomic scope" value="Bacteria"/>
</dbReference>
<dbReference type="InterPro" id="IPR002816">
    <property type="entry name" value="TraB/PrgY/GumN_fam"/>
</dbReference>
<dbReference type="HOGENOM" id="CLU_057525_0_1_5"/>
<dbReference type="OrthoDB" id="9806326at2"/>
<evidence type="ECO:0008006" key="4">
    <source>
        <dbReference type="Google" id="ProtNLM"/>
    </source>
</evidence>
<dbReference type="EMBL" id="CP000747">
    <property type="protein sequence ID" value="ACG79837.1"/>
    <property type="molecule type" value="Genomic_DNA"/>
</dbReference>
<keyword evidence="1" id="KW-0732">Signal</keyword>
<dbReference type="InterPro" id="IPR047111">
    <property type="entry name" value="YbaP-like"/>
</dbReference>
<keyword evidence="3" id="KW-1185">Reference proteome</keyword>
<dbReference type="RefSeq" id="WP_012523975.1">
    <property type="nucleotide sequence ID" value="NC_011144.1"/>
</dbReference>
<evidence type="ECO:0000256" key="1">
    <source>
        <dbReference type="SAM" id="SignalP"/>
    </source>
</evidence>
<dbReference type="KEGG" id="pzu:PHZ_c3428"/>
<dbReference type="STRING" id="450851.PHZ_c3428"/>
<reference evidence="2 3" key="1">
    <citation type="journal article" date="2008" name="BMC Genomics">
        <title>Complete genome of Phenylobacterium zucineum - a novel facultative intracellular bacterium isolated from human erythroleukemia cell line K562.</title>
        <authorList>
            <person name="Luo Y."/>
            <person name="Xu X."/>
            <person name="Ding Z."/>
            <person name="Liu Z."/>
            <person name="Zhang B."/>
            <person name="Yan Z."/>
            <person name="Sun J."/>
            <person name="Hu S."/>
            <person name="Hu X."/>
        </authorList>
    </citation>
    <scope>NUCLEOTIDE SEQUENCE [LARGE SCALE GENOMIC DNA]</scope>
    <source>
        <strain evidence="2 3">HLK1</strain>
    </source>
</reference>
<dbReference type="AlphaFoldDB" id="B4RC44"/>
<dbReference type="PANTHER" id="PTHR40590:SF1">
    <property type="entry name" value="CYTOPLASMIC PROTEIN"/>
    <property type="match status" value="1"/>
</dbReference>
<evidence type="ECO:0000313" key="2">
    <source>
        <dbReference type="EMBL" id="ACG79837.1"/>
    </source>
</evidence>
<dbReference type="Pfam" id="PF01963">
    <property type="entry name" value="TraB_PrgY_gumN"/>
    <property type="match status" value="1"/>
</dbReference>
<protein>
    <recommendedName>
        <fullName evidence="4">TraB/GumN family protein</fullName>
    </recommendedName>
</protein>
<proteinExistence type="predicted"/>
<gene>
    <name evidence="2" type="ordered locus">PHZ_c3428</name>
</gene>
<name>B4RC44_PHEZH</name>
<accession>B4RC44</accession>